<organism evidence="2 3">
    <name type="scientific">Heterorhabditis bacteriophora</name>
    <name type="common">Entomopathogenic nematode worm</name>
    <dbReference type="NCBI Taxonomy" id="37862"/>
    <lineage>
        <taxon>Eukaryota</taxon>
        <taxon>Metazoa</taxon>
        <taxon>Ecdysozoa</taxon>
        <taxon>Nematoda</taxon>
        <taxon>Chromadorea</taxon>
        <taxon>Rhabditida</taxon>
        <taxon>Rhabditina</taxon>
        <taxon>Rhabditomorpha</taxon>
        <taxon>Strongyloidea</taxon>
        <taxon>Heterorhabditidae</taxon>
        <taxon>Heterorhabditis</taxon>
    </lineage>
</organism>
<protein>
    <submittedName>
        <fullName evidence="3">SNX16</fullName>
    </submittedName>
</protein>
<evidence type="ECO:0000256" key="1">
    <source>
        <dbReference type="SAM" id="MobiDB-lite"/>
    </source>
</evidence>
<dbReference type="WBParaSite" id="Hba_09991">
    <property type="protein sequence ID" value="Hba_09991"/>
    <property type="gene ID" value="Hba_09991"/>
</dbReference>
<accession>A0A1I7WXN0</accession>
<feature type="compositionally biased region" description="Low complexity" evidence="1">
    <location>
        <begin position="35"/>
        <end position="49"/>
    </location>
</feature>
<name>A0A1I7WXN0_HETBA</name>
<dbReference type="Proteomes" id="UP000095283">
    <property type="component" value="Unplaced"/>
</dbReference>
<dbReference type="AlphaFoldDB" id="A0A1I7WXN0"/>
<proteinExistence type="predicted"/>
<evidence type="ECO:0000313" key="2">
    <source>
        <dbReference type="Proteomes" id="UP000095283"/>
    </source>
</evidence>
<keyword evidence="2" id="KW-1185">Reference proteome</keyword>
<evidence type="ECO:0000313" key="3">
    <source>
        <dbReference type="WBParaSite" id="Hba_09991"/>
    </source>
</evidence>
<sequence>MSDMENHLLESMKSSAPSAVLAFESDIHTAEMGATSSSLQTYSSRSTMSKADHRDLGLNLSESSDDDE</sequence>
<reference evidence="3" key="1">
    <citation type="submission" date="2016-11" db="UniProtKB">
        <authorList>
            <consortium name="WormBaseParasite"/>
        </authorList>
    </citation>
    <scope>IDENTIFICATION</scope>
</reference>
<feature type="region of interest" description="Disordered" evidence="1">
    <location>
        <begin position="33"/>
        <end position="68"/>
    </location>
</feature>